<dbReference type="InterPro" id="IPR020084">
    <property type="entry name" value="NUDIX_hydrolase_CS"/>
</dbReference>
<sequence length="320" mass="36898">MVFLLSLRTTFQSHHSRFHKFFPYLFKSQSSIPIPLNKNQLCTSSALSFRNFSSGRIMSSQENLILKGKLDHYNGMTIDCDSVPEEGLPFAQRLEESLKKWAAENVRGVWFHVSTKRADWIPVLVKNGFNFHHASIDTSTLTLCRWLPQDAASHIPVYAHTMVGIGAVVVNEDNEVLTVKEKYGQRIQWKLPGGYVEPGEDLADAVVREVMEETHIETKFVSLLSLRHMHQAKFGCSDFYFIAHLVPLSKDIKKCDREIEDCVWMKIDEYLNHPEVHINNKFFVQKYVENKKNNVAFIGKKSHHPVTKKEQYIFAIESTQ</sequence>
<dbReference type="GO" id="GO:0047631">
    <property type="term" value="F:ADP-ribose diphosphatase activity"/>
    <property type="evidence" value="ECO:0007669"/>
    <property type="project" value="TreeGrafter"/>
</dbReference>
<evidence type="ECO:0000256" key="3">
    <source>
        <dbReference type="RuleBase" id="RU003476"/>
    </source>
</evidence>
<name>A0A9P0ADG0_BEMTA</name>
<dbReference type="PANTHER" id="PTHR13994:SF13">
    <property type="entry name" value="FI03680P"/>
    <property type="match status" value="1"/>
</dbReference>
<dbReference type="PANTHER" id="PTHR13994">
    <property type="entry name" value="NUDIX HYDROLASE RELATED"/>
    <property type="match status" value="1"/>
</dbReference>
<dbReference type="CDD" id="cd04670">
    <property type="entry name" value="NUDIX_ASFGF2_Nudt6"/>
    <property type="match status" value="1"/>
</dbReference>
<dbReference type="InterPro" id="IPR015797">
    <property type="entry name" value="NUDIX_hydrolase-like_dom_sf"/>
</dbReference>
<proteinExistence type="inferred from homology"/>
<dbReference type="InterPro" id="IPR000086">
    <property type="entry name" value="NUDIX_hydrolase_dom"/>
</dbReference>
<dbReference type="GO" id="GO:0035529">
    <property type="term" value="F:NADH pyrophosphatase activity"/>
    <property type="evidence" value="ECO:0007669"/>
    <property type="project" value="TreeGrafter"/>
</dbReference>
<evidence type="ECO:0000259" key="4">
    <source>
        <dbReference type="PROSITE" id="PS51462"/>
    </source>
</evidence>
<dbReference type="PRINTS" id="PR01356">
    <property type="entry name" value="GFGPROTEIN"/>
</dbReference>
<keyword evidence="6" id="KW-1185">Reference proteome</keyword>
<organism evidence="5 6">
    <name type="scientific">Bemisia tabaci</name>
    <name type="common">Sweetpotato whitefly</name>
    <name type="synonym">Aleurodes tabaci</name>
    <dbReference type="NCBI Taxonomy" id="7038"/>
    <lineage>
        <taxon>Eukaryota</taxon>
        <taxon>Metazoa</taxon>
        <taxon>Ecdysozoa</taxon>
        <taxon>Arthropoda</taxon>
        <taxon>Hexapoda</taxon>
        <taxon>Insecta</taxon>
        <taxon>Pterygota</taxon>
        <taxon>Neoptera</taxon>
        <taxon>Paraneoptera</taxon>
        <taxon>Hemiptera</taxon>
        <taxon>Sternorrhyncha</taxon>
        <taxon>Aleyrodoidea</taxon>
        <taxon>Aleyrodidae</taxon>
        <taxon>Aleyrodinae</taxon>
        <taxon>Bemisia</taxon>
    </lineage>
</organism>
<evidence type="ECO:0000256" key="2">
    <source>
        <dbReference type="ARBA" id="ARBA00022801"/>
    </source>
</evidence>
<protein>
    <recommendedName>
        <fullName evidence="4">Nudix hydrolase domain-containing protein</fullName>
    </recommendedName>
</protein>
<reference evidence="5" key="1">
    <citation type="submission" date="2021-12" db="EMBL/GenBank/DDBJ databases">
        <authorList>
            <person name="King R."/>
        </authorList>
    </citation>
    <scope>NUCLEOTIDE SEQUENCE</scope>
</reference>
<dbReference type="KEGG" id="btab:109031524"/>
<keyword evidence="2 3" id="KW-0378">Hydrolase</keyword>
<dbReference type="InterPro" id="IPR040618">
    <property type="entry name" value="Pre-Nudix"/>
</dbReference>
<dbReference type="InterPro" id="IPR003293">
    <property type="entry name" value="Nudix_hydrolase6-like"/>
</dbReference>
<accession>A0A9P0ADG0</accession>
<dbReference type="SUPFAM" id="SSF55811">
    <property type="entry name" value="Nudix"/>
    <property type="match status" value="1"/>
</dbReference>
<dbReference type="FunFam" id="3.90.79.10:FF:000015">
    <property type="entry name" value="Nudix hydrolase 8"/>
    <property type="match status" value="1"/>
</dbReference>
<dbReference type="EMBL" id="OU963865">
    <property type="protein sequence ID" value="CAH0388962.1"/>
    <property type="molecule type" value="Genomic_DNA"/>
</dbReference>
<gene>
    <name evidence="5" type="ORF">BEMITA_LOCUS7838</name>
</gene>
<evidence type="ECO:0000313" key="5">
    <source>
        <dbReference type="EMBL" id="CAH0388962.1"/>
    </source>
</evidence>
<dbReference type="Pfam" id="PF18290">
    <property type="entry name" value="Nudix_hydro"/>
    <property type="match status" value="1"/>
</dbReference>
<dbReference type="Gene3D" id="3.90.79.10">
    <property type="entry name" value="Nucleoside Triphosphate Pyrophosphohydrolase"/>
    <property type="match status" value="1"/>
</dbReference>
<dbReference type="GO" id="GO:0051287">
    <property type="term" value="F:NAD binding"/>
    <property type="evidence" value="ECO:0007669"/>
    <property type="project" value="TreeGrafter"/>
</dbReference>
<dbReference type="PRINTS" id="PR00502">
    <property type="entry name" value="NUDIXFAMILY"/>
</dbReference>
<evidence type="ECO:0000256" key="1">
    <source>
        <dbReference type="ARBA" id="ARBA00005582"/>
    </source>
</evidence>
<dbReference type="InterPro" id="IPR020476">
    <property type="entry name" value="Nudix_hydrolase"/>
</dbReference>
<dbReference type="PROSITE" id="PS51462">
    <property type="entry name" value="NUDIX"/>
    <property type="match status" value="1"/>
</dbReference>
<feature type="domain" description="Nudix hydrolase" evidence="4">
    <location>
        <begin position="160"/>
        <end position="288"/>
    </location>
</feature>
<dbReference type="Pfam" id="PF00293">
    <property type="entry name" value="NUDIX"/>
    <property type="match status" value="1"/>
</dbReference>
<dbReference type="Proteomes" id="UP001152759">
    <property type="component" value="Chromosome 4"/>
</dbReference>
<evidence type="ECO:0000313" key="6">
    <source>
        <dbReference type="Proteomes" id="UP001152759"/>
    </source>
</evidence>
<dbReference type="AlphaFoldDB" id="A0A9P0ADG0"/>
<dbReference type="PROSITE" id="PS00893">
    <property type="entry name" value="NUDIX_BOX"/>
    <property type="match status" value="1"/>
</dbReference>
<comment type="similarity">
    <text evidence="1 3">Belongs to the Nudix hydrolase family.</text>
</comment>
<dbReference type="Gene3D" id="3.40.630.30">
    <property type="match status" value="1"/>
</dbReference>